<organism evidence="1 2">
    <name type="scientific">Thiothrix lacustris</name>
    <dbReference type="NCBI Taxonomy" id="525917"/>
    <lineage>
        <taxon>Bacteria</taxon>
        <taxon>Pseudomonadati</taxon>
        <taxon>Pseudomonadota</taxon>
        <taxon>Gammaproteobacteria</taxon>
        <taxon>Thiotrichales</taxon>
        <taxon>Thiotrichaceae</taxon>
        <taxon>Thiothrix</taxon>
    </lineage>
</organism>
<keyword evidence="2" id="KW-1185">Reference proteome</keyword>
<evidence type="ECO:0000313" key="1">
    <source>
        <dbReference type="EMBL" id="WML91250.1"/>
    </source>
</evidence>
<name>A0ABY9MV59_9GAMM</name>
<evidence type="ECO:0000313" key="2">
    <source>
        <dbReference type="Proteomes" id="UP001236657"/>
    </source>
</evidence>
<dbReference type="Proteomes" id="UP001236657">
    <property type="component" value="Chromosome"/>
</dbReference>
<proteinExistence type="predicted"/>
<sequence>MENTKLILGFDGIKEKTKLSRWTVRRMLKRGLFPTPIRVSERLLAWDESVINAWIANGGVQQ</sequence>
<reference evidence="1 2" key="1">
    <citation type="submission" date="2023-08" db="EMBL/GenBank/DDBJ databases">
        <title>New molecular markers tilS and rpoB for phylogenetic and monitoring studies of the genus Thiothrix biodiversity.</title>
        <authorList>
            <person name="Ravin N.V."/>
            <person name="Smolyakov D."/>
            <person name="Markov N.D."/>
            <person name="Beletsky A.V."/>
            <person name="Mardanov A.V."/>
            <person name="Rudenko T.S."/>
            <person name="Grabovich M.Y."/>
        </authorList>
    </citation>
    <scope>NUCLEOTIDE SEQUENCE [LARGE SCALE GENOMIC DNA]</scope>
    <source>
        <strain evidence="1 2">MK1</strain>
    </source>
</reference>
<dbReference type="EMBL" id="CP133218">
    <property type="protein sequence ID" value="WML91250.1"/>
    <property type="molecule type" value="Genomic_DNA"/>
</dbReference>
<dbReference type="RefSeq" id="WP_308895983.1">
    <property type="nucleotide sequence ID" value="NZ_CP133218.1"/>
</dbReference>
<protein>
    <submittedName>
        <fullName evidence="1">AlpA family phage regulatory protein</fullName>
    </submittedName>
</protein>
<dbReference type="Gene3D" id="1.10.238.160">
    <property type="match status" value="1"/>
</dbReference>
<accession>A0ABY9MV59</accession>
<dbReference type="Pfam" id="PF05930">
    <property type="entry name" value="Phage_AlpA"/>
    <property type="match status" value="1"/>
</dbReference>
<dbReference type="InterPro" id="IPR010260">
    <property type="entry name" value="AlpA"/>
</dbReference>
<gene>
    <name evidence="1" type="ORF">RCF98_02585</name>
</gene>